<evidence type="ECO:0000313" key="3">
    <source>
        <dbReference type="Proteomes" id="UP000808349"/>
    </source>
</evidence>
<dbReference type="AlphaFoldDB" id="A0A9D7S7N7"/>
<feature type="transmembrane region" description="Helical" evidence="1">
    <location>
        <begin position="121"/>
        <end position="140"/>
    </location>
</feature>
<sequence>MKLNGVIIIIGIFCLSYIFETKNYQISYDSLGYYAYLPALVHLKDIQLHNTQILDSINKLADPNLALYQIYKVKDSEHSVIRYPAGLALAYAPGYFVGYIISNLVGADHEYGFNLIFKKSVFYWSFLVTLIGIYFLFQFIRFYYNDYISTITVGLIVIGTNYFFHSMMHGHGLMSHNYLFTLYSMLLYYTHQYYLKHSYKYLMFIFLVCALIATIRNSELFCFLIPLLYGINSWSGIWINIKGLFEKPLKLMLAILPD</sequence>
<dbReference type="EMBL" id="JADKFW010000004">
    <property type="protein sequence ID" value="MBK9717273.1"/>
    <property type="molecule type" value="Genomic_DNA"/>
</dbReference>
<feature type="transmembrane region" description="Helical" evidence="1">
    <location>
        <begin position="201"/>
        <end position="217"/>
    </location>
</feature>
<feature type="transmembrane region" description="Helical" evidence="1">
    <location>
        <begin position="147"/>
        <end position="164"/>
    </location>
</feature>
<proteinExistence type="predicted"/>
<organism evidence="2 3">
    <name type="scientific">Candidatus Defluviibacterium haderslevense</name>
    <dbReference type="NCBI Taxonomy" id="2981993"/>
    <lineage>
        <taxon>Bacteria</taxon>
        <taxon>Pseudomonadati</taxon>
        <taxon>Bacteroidota</taxon>
        <taxon>Saprospiria</taxon>
        <taxon>Saprospirales</taxon>
        <taxon>Saprospiraceae</taxon>
        <taxon>Candidatus Defluviibacterium</taxon>
    </lineage>
</organism>
<evidence type="ECO:0000256" key="1">
    <source>
        <dbReference type="SAM" id="Phobius"/>
    </source>
</evidence>
<evidence type="ECO:0000313" key="2">
    <source>
        <dbReference type="EMBL" id="MBK9717273.1"/>
    </source>
</evidence>
<comment type="caution">
    <text evidence="2">The sequence shown here is derived from an EMBL/GenBank/DDBJ whole genome shotgun (WGS) entry which is preliminary data.</text>
</comment>
<dbReference type="Proteomes" id="UP000808349">
    <property type="component" value="Unassembled WGS sequence"/>
</dbReference>
<gene>
    <name evidence="2" type="ORF">IPO85_07145</name>
</gene>
<feature type="transmembrane region" description="Helical" evidence="1">
    <location>
        <begin position="80"/>
        <end position="101"/>
    </location>
</feature>
<name>A0A9D7S7N7_9BACT</name>
<feature type="transmembrane region" description="Helical" evidence="1">
    <location>
        <begin position="223"/>
        <end position="241"/>
    </location>
</feature>
<reference evidence="2 3" key="1">
    <citation type="submission" date="2020-10" db="EMBL/GenBank/DDBJ databases">
        <title>Connecting structure to function with the recovery of over 1000 high-quality activated sludge metagenome-assembled genomes encoding full-length rRNA genes using long-read sequencing.</title>
        <authorList>
            <person name="Singleton C.M."/>
            <person name="Petriglieri F."/>
            <person name="Kristensen J.M."/>
            <person name="Kirkegaard R.H."/>
            <person name="Michaelsen T.Y."/>
            <person name="Andersen M.H."/>
            <person name="Karst S.M."/>
            <person name="Dueholm M.S."/>
            <person name="Nielsen P.H."/>
            <person name="Albertsen M."/>
        </authorList>
    </citation>
    <scope>NUCLEOTIDE SEQUENCE [LARGE SCALE GENOMIC DNA]</scope>
    <source>
        <strain evidence="2">Ribe_18-Q3-R11-54_BAT3C.373</strain>
    </source>
</reference>
<accession>A0A9D7S7N7</accession>
<keyword evidence="1" id="KW-1133">Transmembrane helix</keyword>
<protein>
    <submittedName>
        <fullName evidence="2">Uncharacterized protein</fullName>
    </submittedName>
</protein>
<keyword evidence="1" id="KW-0812">Transmembrane</keyword>
<keyword evidence="1" id="KW-0472">Membrane</keyword>